<reference evidence="1" key="2">
    <citation type="submission" date="2020-02" db="EMBL/GenBank/DDBJ databases">
        <authorList>
            <consortium name="NCBI Pathogen Detection Project"/>
        </authorList>
    </citation>
    <scope>NUCLEOTIDE SEQUENCE</scope>
    <source>
        <strain evidence="1">MA.AU5 KAK-SR</strain>
    </source>
</reference>
<reference evidence="1" key="1">
    <citation type="journal article" date="2018" name="Genome Biol.">
        <title>SKESA: strategic k-mer extension for scrupulous assemblies.</title>
        <authorList>
            <person name="Souvorov A."/>
            <person name="Agarwala R."/>
            <person name="Lipman D.J."/>
        </authorList>
    </citation>
    <scope>NUCLEOTIDE SEQUENCE</scope>
    <source>
        <strain evidence="1">MA.AU5 KAK-SR</strain>
    </source>
</reference>
<dbReference type="EMBL" id="DAAUKB010000004">
    <property type="protein sequence ID" value="HAF1791826.1"/>
    <property type="molecule type" value="Genomic_DNA"/>
</dbReference>
<dbReference type="AlphaFoldDB" id="A0A743CBY9"/>
<comment type="caution">
    <text evidence="1">The sequence shown here is derived from an EMBL/GenBank/DDBJ whole genome shotgun (WGS) entry which is preliminary data.</text>
</comment>
<accession>A0A743CBY9</accession>
<dbReference type="InterPro" id="IPR006521">
    <property type="entry name" value="Tail_protein_I"/>
</dbReference>
<protein>
    <submittedName>
        <fullName evidence="1">Phage tail protein I</fullName>
    </submittedName>
</protein>
<dbReference type="NCBIfam" id="TIGR01634">
    <property type="entry name" value="tail_P2_I"/>
    <property type="match status" value="1"/>
</dbReference>
<sequence length="204" mass="22369">MTSQSILPPNAISAERALEAVLSHAGDLPGDIRIIKNSDTCPVGLLPWLAWENAVTYWNPDWSEAQKRAVIKAAPWQNKHRGTRGAVNRALLTVGFESKLLEWFESSPVDDPYTFKIKIYLIKNMGLNLDLFNTFIAQIFDAKNCRSLLKEINFEAELDGEFFIAGAPAANIGVNIPADGEGGIKIRGAQNFGGATIINITVEV</sequence>
<proteinExistence type="predicted"/>
<name>A0A743CBY9_SALER</name>
<dbReference type="Pfam" id="PF09684">
    <property type="entry name" value="Tail_P2_I"/>
    <property type="match status" value="1"/>
</dbReference>
<organism evidence="1">
    <name type="scientific">Salmonella enterica</name>
    <name type="common">Salmonella choleraesuis</name>
    <dbReference type="NCBI Taxonomy" id="28901"/>
    <lineage>
        <taxon>Bacteria</taxon>
        <taxon>Pseudomonadati</taxon>
        <taxon>Pseudomonadota</taxon>
        <taxon>Gammaproteobacteria</taxon>
        <taxon>Enterobacterales</taxon>
        <taxon>Enterobacteriaceae</taxon>
        <taxon>Salmonella</taxon>
    </lineage>
</organism>
<gene>
    <name evidence="1" type="ORF">G9B33_002844</name>
</gene>
<evidence type="ECO:0000313" key="1">
    <source>
        <dbReference type="EMBL" id="HAF1791826.1"/>
    </source>
</evidence>